<evidence type="ECO:0000256" key="1">
    <source>
        <dbReference type="ARBA" id="ARBA00008279"/>
    </source>
</evidence>
<evidence type="ECO:0000256" key="8">
    <source>
        <dbReference type="HAMAP-Rule" id="MF_00195"/>
    </source>
</evidence>
<dbReference type="InterPro" id="IPR031166">
    <property type="entry name" value="G_ENGA"/>
</dbReference>
<dbReference type="Gene3D" id="3.40.50.300">
    <property type="entry name" value="P-loop containing nucleotide triphosphate hydrolases"/>
    <property type="match status" value="2"/>
</dbReference>
<dbReference type="PANTHER" id="PTHR43834:SF6">
    <property type="entry name" value="GTPASE DER"/>
    <property type="match status" value="1"/>
</dbReference>
<comment type="caution">
    <text evidence="12">The sequence shown here is derived from an EMBL/GenBank/DDBJ whole genome shotgun (WGS) entry which is preliminary data.</text>
</comment>
<keyword evidence="5 8" id="KW-0547">Nucleotide-binding</keyword>
<dbReference type="NCBIfam" id="TIGR00231">
    <property type="entry name" value="small_GTP"/>
    <property type="match status" value="2"/>
</dbReference>
<evidence type="ECO:0000259" key="11">
    <source>
        <dbReference type="PROSITE" id="PS51712"/>
    </source>
</evidence>
<evidence type="ECO:0000256" key="9">
    <source>
        <dbReference type="PROSITE-ProRule" id="PRU01049"/>
    </source>
</evidence>
<evidence type="ECO:0000313" key="13">
    <source>
        <dbReference type="Proteomes" id="UP001287059"/>
    </source>
</evidence>
<dbReference type="SUPFAM" id="SSF52540">
    <property type="entry name" value="P-loop containing nucleoside triphosphate hydrolases"/>
    <property type="match status" value="2"/>
</dbReference>
<keyword evidence="4 10" id="KW-0677">Repeat</keyword>
<feature type="binding site" evidence="8">
    <location>
        <begin position="211"/>
        <end position="218"/>
    </location>
    <ligand>
        <name>GTP</name>
        <dbReference type="ChEBI" id="CHEBI:37565"/>
        <label>2</label>
    </ligand>
</feature>
<dbReference type="InterPro" id="IPR005225">
    <property type="entry name" value="Small_GTP-bd"/>
</dbReference>
<evidence type="ECO:0000256" key="10">
    <source>
        <dbReference type="RuleBase" id="RU004481"/>
    </source>
</evidence>
<evidence type="ECO:0000256" key="2">
    <source>
        <dbReference type="ARBA" id="ARBA00020953"/>
    </source>
</evidence>
<dbReference type="GO" id="GO:0016787">
    <property type="term" value="F:hydrolase activity"/>
    <property type="evidence" value="ECO:0007669"/>
    <property type="project" value="UniProtKB-KW"/>
</dbReference>
<evidence type="ECO:0000313" key="12">
    <source>
        <dbReference type="EMBL" id="MDX8479973.1"/>
    </source>
</evidence>
<dbReference type="Pfam" id="PF14714">
    <property type="entry name" value="KH_dom-like"/>
    <property type="match status" value="1"/>
</dbReference>
<keyword evidence="12" id="KW-0378">Hydrolase</keyword>
<dbReference type="PRINTS" id="PR00326">
    <property type="entry name" value="GTP1OBG"/>
</dbReference>
<comment type="subunit">
    <text evidence="8">Associates with the 50S ribosomal subunit.</text>
</comment>
<dbReference type="PIRSF" id="PIRSF006485">
    <property type="entry name" value="GTP-binding_EngA"/>
    <property type="match status" value="1"/>
</dbReference>
<dbReference type="Gene3D" id="3.30.300.20">
    <property type="match status" value="1"/>
</dbReference>
<evidence type="ECO:0000256" key="6">
    <source>
        <dbReference type="ARBA" id="ARBA00023134"/>
    </source>
</evidence>
<organism evidence="12 13">
    <name type="scientific">Mesorhizobium album</name>
    <dbReference type="NCBI Taxonomy" id="3072314"/>
    <lineage>
        <taxon>Bacteria</taxon>
        <taxon>Pseudomonadati</taxon>
        <taxon>Pseudomonadota</taxon>
        <taxon>Alphaproteobacteria</taxon>
        <taxon>Hyphomicrobiales</taxon>
        <taxon>Phyllobacteriaceae</taxon>
        <taxon>Mesorhizobium</taxon>
    </lineage>
</organism>
<keyword evidence="13" id="KW-1185">Reference proteome</keyword>
<feature type="binding site" evidence="8">
    <location>
        <begin position="56"/>
        <end position="60"/>
    </location>
    <ligand>
        <name>GTP</name>
        <dbReference type="ChEBI" id="CHEBI:37565"/>
        <label>1</label>
    </ligand>
</feature>
<dbReference type="InterPro" id="IPR016484">
    <property type="entry name" value="GTPase_Der"/>
</dbReference>
<accession>A0ABU4XZE6</accession>
<dbReference type="InterPro" id="IPR015946">
    <property type="entry name" value="KH_dom-like_a/b"/>
</dbReference>
<feature type="domain" description="EngA-type G" evidence="11">
    <location>
        <begin position="205"/>
        <end position="380"/>
    </location>
</feature>
<name>A0ABU4XZE6_9HYPH</name>
<evidence type="ECO:0000256" key="5">
    <source>
        <dbReference type="ARBA" id="ARBA00022741"/>
    </source>
</evidence>
<dbReference type="InterPro" id="IPR027417">
    <property type="entry name" value="P-loop_NTPase"/>
</dbReference>
<feature type="binding site" evidence="8">
    <location>
        <begin position="9"/>
        <end position="16"/>
    </location>
    <ligand>
        <name>GTP</name>
        <dbReference type="ChEBI" id="CHEBI:37565"/>
        <label>1</label>
    </ligand>
</feature>
<dbReference type="HAMAP" id="MF_00195">
    <property type="entry name" value="GTPase_Der"/>
    <property type="match status" value="1"/>
</dbReference>
<proteinExistence type="inferred from homology"/>
<feature type="domain" description="EngA-type G" evidence="11">
    <location>
        <begin position="3"/>
        <end position="167"/>
    </location>
</feature>
<keyword evidence="3 8" id="KW-0690">Ribosome biogenesis</keyword>
<gene>
    <name evidence="8 12" type="primary">der</name>
    <name evidence="12" type="ORF">RFN28_15990</name>
</gene>
<evidence type="ECO:0000256" key="7">
    <source>
        <dbReference type="ARBA" id="ARBA00032345"/>
    </source>
</evidence>
<reference evidence="12 13" key="1">
    <citation type="submission" date="2023-08" db="EMBL/GenBank/DDBJ databases">
        <title>Implementing the SeqCode for naming new Mesorhizobium species isolated from Vachellia karroo root nodules.</title>
        <authorList>
            <person name="Van Lill M."/>
        </authorList>
    </citation>
    <scope>NUCLEOTIDE SEQUENCE [LARGE SCALE GENOMIC DNA]</scope>
    <source>
        <strain evidence="12 13">VK24D</strain>
    </source>
</reference>
<dbReference type="InterPro" id="IPR032859">
    <property type="entry name" value="KH_dom-like"/>
</dbReference>
<dbReference type="EMBL" id="JAVIIW010000017">
    <property type="protein sequence ID" value="MDX8479973.1"/>
    <property type="molecule type" value="Genomic_DNA"/>
</dbReference>
<dbReference type="InterPro" id="IPR006073">
    <property type="entry name" value="GTP-bd"/>
</dbReference>
<dbReference type="PANTHER" id="PTHR43834">
    <property type="entry name" value="GTPASE DER"/>
    <property type="match status" value="1"/>
</dbReference>
<dbReference type="CDD" id="cd01895">
    <property type="entry name" value="EngA2"/>
    <property type="match status" value="1"/>
</dbReference>
<keyword evidence="6 8" id="KW-0342">GTP-binding</keyword>
<comment type="function">
    <text evidence="8 10">GTPase that plays an essential role in the late steps of ribosome biogenesis.</text>
</comment>
<feature type="binding site" evidence="8">
    <location>
        <begin position="258"/>
        <end position="262"/>
    </location>
    <ligand>
        <name>GTP</name>
        <dbReference type="ChEBI" id="CHEBI:37565"/>
        <label>2</label>
    </ligand>
</feature>
<dbReference type="CDD" id="cd01894">
    <property type="entry name" value="EngA1"/>
    <property type="match status" value="1"/>
</dbReference>
<feature type="binding site" evidence="8">
    <location>
        <begin position="323"/>
        <end position="326"/>
    </location>
    <ligand>
        <name>GTP</name>
        <dbReference type="ChEBI" id="CHEBI:37565"/>
        <label>2</label>
    </ligand>
</feature>
<dbReference type="RefSeq" id="WP_320288287.1">
    <property type="nucleotide sequence ID" value="NZ_JAVIIW010000017.1"/>
</dbReference>
<feature type="binding site" evidence="8">
    <location>
        <begin position="119"/>
        <end position="122"/>
    </location>
    <ligand>
        <name>GTP</name>
        <dbReference type="ChEBI" id="CHEBI:37565"/>
        <label>1</label>
    </ligand>
</feature>
<evidence type="ECO:0000256" key="4">
    <source>
        <dbReference type="ARBA" id="ARBA00022737"/>
    </source>
</evidence>
<evidence type="ECO:0000256" key="3">
    <source>
        <dbReference type="ARBA" id="ARBA00022517"/>
    </source>
</evidence>
<dbReference type="NCBIfam" id="TIGR03594">
    <property type="entry name" value="GTPase_EngA"/>
    <property type="match status" value="1"/>
</dbReference>
<sequence>MGFKVAIIGRPNVGKSTLFNRLVGKKLALVDDTPGVTRDRRVHAAKLYDLHFDVIDTAGFEDAAASTLPGRMRQQTEIAIREADLIFFIVDAKSGLMPDDRTFAEVVRKSGKPVVLVANKAEARGAQGGMLEAWELGLGEPIPVSAEHGQGMPDLRDAVIAALGEERAFGEDEEASDEIAVSEVLIGEDIADPDAEPAYDDTKPLRIAVVGRPNAGKSTLINALIGEERLLTGPEAGITRDSISVDWDWRGRRIKLFDTAGMRRKSKVQEKLEKLSVQDGLRAIRFAEIVIIVLDATIPFEKQDLQIADLIIREGRAPVIAFNKWDLIDNPQELLAELREKTERLLPQVRGIQAVTVSAETGRGLDRLMDAVIKTHKVWNSRVSTGKLNRWLEGILAHHPPPAVAGRRLKIKYVTQAKTRPPGFVVSCSRPDVMPQSYVRYLSNSLREAFDMPGVPIRMALRTSDNPFAGRAKKR</sequence>
<dbReference type="Pfam" id="PF01926">
    <property type="entry name" value="MMR_HSR1"/>
    <property type="match status" value="2"/>
</dbReference>
<protein>
    <recommendedName>
        <fullName evidence="2 8">GTPase Der</fullName>
    </recommendedName>
    <alternativeName>
        <fullName evidence="7 8">GTP-binding protein EngA</fullName>
    </alternativeName>
</protein>
<comment type="similarity">
    <text evidence="1 8 9 10">Belongs to the TRAFAC class TrmE-Era-EngA-EngB-Septin-like GTPase superfamily. EngA (Der) GTPase family.</text>
</comment>
<dbReference type="Proteomes" id="UP001287059">
    <property type="component" value="Unassembled WGS sequence"/>
</dbReference>
<dbReference type="PROSITE" id="PS51712">
    <property type="entry name" value="G_ENGA"/>
    <property type="match status" value="2"/>
</dbReference>